<dbReference type="Proteomes" id="UP000652761">
    <property type="component" value="Unassembled WGS sequence"/>
</dbReference>
<keyword evidence="4" id="KW-1185">Reference proteome</keyword>
<dbReference type="Pfam" id="PF13456">
    <property type="entry name" value="RVT_3"/>
    <property type="match status" value="1"/>
</dbReference>
<dbReference type="GO" id="GO:0004523">
    <property type="term" value="F:RNA-DNA hybrid ribonuclease activity"/>
    <property type="evidence" value="ECO:0007669"/>
    <property type="project" value="InterPro"/>
</dbReference>
<dbReference type="CDD" id="cd06222">
    <property type="entry name" value="RNase_H_like"/>
    <property type="match status" value="1"/>
</dbReference>
<evidence type="ECO:0000256" key="1">
    <source>
        <dbReference type="SAM" id="MobiDB-lite"/>
    </source>
</evidence>
<dbReference type="Gene3D" id="3.30.420.10">
    <property type="entry name" value="Ribonuclease H-like superfamily/Ribonuclease H"/>
    <property type="match status" value="1"/>
</dbReference>
<dbReference type="PANTHER" id="PTHR47723">
    <property type="entry name" value="OS05G0353850 PROTEIN"/>
    <property type="match status" value="1"/>
</dbReference>
<feature type="compositionally biased region" description="Pro residues" evidence="1">
    <location>
        <begin position="1"/>
        <end position="12"/>
    </location>
</feature>
<organism evidence="3 4">
    <name type="scientific">Colocasia esculenta</name>
    <name type="common">Wild taro</name>
    <name type="synonym">Arum esculentum</name>
    <dbReference type="NCBI Taxonomy" id="4460"/>
    <lineage>
        <taxon>Eukaryota</taxon>
        <taxon>Viridiplantae</taxon>
        <taxon>Streptophyta</taxon>
        <taxon>Embryophyta</taxon>
        <taxon>Tracheophyta</taxon>
        <taxon>Spermatophyta</taxon>
        <taxon>Magnoliopsida</taxon>
        <taxon>Liliopsida</taxon>
        <taxon>Araceae</taxon>
        <taxon>Aroideae</taxon>
        <taxon>Colocasieae</taxon>
        <taxon>Colocasia</taxon>
    </lineage>
</organism>
<dbReference type="InterPro" id="IPR012337">
    <property type="entry name" value="RNaseH-like_sf"/>
</dbReference>
<dbReference type="InterPro" id="IPR044730">
    <property type="entry name" value="RNase_H-like_dom_plant"/>
</dbReference>
<dbReference type="InterPro" id="IPR053151">
    <property type="entry name" value="RNase_H-like"/>
</dbReference>
<comment type="caution">
    <text evidence="3">The sequence shown here is derived from an EMBL/GenBank/DDBJ whole genome shotgun (WGS) entry which is preliminary data.</text>
</comment>
<evidence type="ECO:0000313" key="4">
    <source>
        <dbReference type="Proteomes" id="UP000652761"/>
    </source>
</evidence>
<dbReference type="InterPro" id="IPR002156">
    <property type="entry name" value="RNaseH_domain"/>
</dbReference>
<dbReference type="PANTHER" id="PTHR47723:SF19">
    <property type="entry name" value="POLYNUCLEOTIDYL TRANSFERASE, RIBONUCLEASE H-LIKE SUPERFAMILY PROTEIN"/>
    <property type="match status" value="1"/>
</dbReference>
<dbReference type="SUPFAM" id="SSF53098">
    <property type="entry name" value="Ribonuclease H-like"/>
    <property type="match status" value="1"/>
</dbReference>
<dbReference type="GO" id="GO:0003676">
    <property type="term" value="F:nucleic acid binding"/>
    <property type="evidence" value="ECO:0007669"/>
    <property type="project" value="InterPro"/>
</dbReference>
<evidence type="ECO:0000313" key="3">
    <source>
        <dbReference type="EMBL" id="MQL70341.1"/>
    </source>
</evidence>
<protein>
    <recommendedName>
        <fullName evidence="2">RNase H type-1 domain-containing protein</fullName>
    </recommendedName>
</protein>
<dbReference type="InterPro" id="IPR036397">
    <property type="entry name" value="RNaseH_sf"/>
</dbReference>
<sequence length="397" mass="41782">MAAEPNPQPPQRWTPKHKSLQVDQSRKQGHALDSLGCKDQCVGAGLNGFVGKAVILSANVASGDACTTAGPSAAMPSSTAALSSAAAHSSVAIPNPAVALSSATTTSCISAAAITSDLPISPQYHAIPDSFLVRCESGAILGAENLKLKKGTLSLAGAYQAKVATPSTFAQVVRQSPKTPIDPAKLIQGECSITLSSSSSSGRRCSARMEGSFRTVDSIKRTITISVRRILDGVNFIGDLPFNQAQILHSFNLQVSATRKAPILVKWVPPSSDYSLNVDGASKGNPGINGGGGCVRDSRGNLLCAFAFSYGIGSSIVAESRAIHDGLRLSLERHYPISVLYSDSAVILRAISVGQAPHWAVFPWWRGICDMIRILNPKLVHTYREGNQVADSLANMY</sequence>
<name>A0A843THP9_COLES</name>
<feature type="region of interest" description="Disordered" evidence="1">
    <location>
        <begin position="1"/>
        <end position="27"/>
    </location>
</feature>
<accession>A0A843THP9</accession>
<reference evidence="3" key="1">
    <citation type="submission" date="2017-07" db="EMBL/GenBank/DDBJ databases">
        <title>Taro Niue Genome Assembly and Annotation.</title>
        <authorList>
            <person name="Atibalentja N."/>
            <person name="Keating K."/>
            <person name="Fields C.J."/>
        </authorList>
    </citation>
    <scope>NUCLEOTIDE SEQUENCE</scope>
    <source>
        <strain evidence="3">Niue_2</strain>
        <tissue evidence="3">Leaf</tissue>
    </source>
</reference>
<dbReference type="OrthoDB" id="597234at2759"/>
<proteinExistence type="predicted"/>
<feature type="domain" description="RNase H type-1" evidence="2">
    <location>
        <begin position="277"/>
        <end position="396"/>
    </location>
</feature>
<dbReference type="EMBL" id="NMUH01000064">
    <property type="protein sequence ID" value="MQL70341.1"/>
    <property type="molecule type" value="Genomic_DNA"/>
</dbReference>
<evidence type="ECO:0000259" key="2">
    <source>
        <dbReference type="Pfam" id="PF13456"/>
    </source>
</evidence>
<dbReference type="AlphaFoldDB" id="A0A843THP9"/>
<gene>
    <name evidence="3" type="ORF">Taro_002661</name>
</gene>